<keyword evidence="4" id="KW-1185">Reference proteome</keyword>
<dbReference type="InterPro" id="IPR020084">
    <property type="entry name" value="NUDIX_hydrolase_CS"/>
</dbReference>
<dbReference type="SUPFAM" id="SSF55811">
    <property type="entry name" value="Nudix"/>
    <property type="match status" value="1"/>
</dbReference>
<keyword evidence="1" id="KW-0378">Hydrolase</keyword>
<evidence type="ECO:0000259" key="2">
    <source>
        <dbReference type="PROSITE" id="PS51462"/>
    </source>
</evidence>
<dbReference type="AlphaFoldDB" id="A0ABD6AC90"/>
<sequence length="137" mass="15659">MSRIVEKACVYATRARDELLVFERPDADAGVRVPGGTVESDEPHQLAALRELEEECGVAGDRATYLGSIRRHHPRRPEIHHRHFFHAPVEERRDRWDHTVTGGGDDDGMVFRCYWLPVPAAPYALDHGFEALVHRLR</sequence>
<dbReference type="Pfam" id="PF00293">
    <property type="entry name" value="NUDIX"/>
    <property type="match status" value="1"/>
</dbReference>
<evidence type="ECO:0000256" key="1">
    <source>
        <dbReference type="ARBA" id="ARBA00022801"/>
    </source>
</evidence>
<evidence type="ECO:0000313" key="3">
    <source>
        <dbReference type="EMBL" id="MFC7317946.1"/>
    </source>
</evidence>
<dbReference type="CDD" id="cd04663">
    <property type="entry name" value="NUDIX_Hydrolase"/>
    <property type="match status" value="1"/>
</dbReference>
<dbReference type="GeneID" id="79315371"/>
<reference evidence="3 4" key="1">
    <citation type="journal article" date="2019" name="Int. J. Syst. Evol. Microbiol.">
        <title>The Global Catalogue of Microorganisms (GCM) 10K type strain sequencing project: providing services to taxonomists for standard genome sequencing and annotation.</title>
        <authorList>
            <consortium name="The Broad Institute Genomics Platform"/>
            <consortium name="The Broad Institute Genome Sequencing Center for Infectious Disease"/>
            <person name="Wu L."/>
            <person name="Ma J."/>
        </authorList>
    </citation>
    <scope>NUCLEOTIDE SEQUENCE [LARGE SCALE GENOMIC DNA]</scope>
    <source>
        <strain evidence="3 4">PSR21</strain>
    </source>
</reference>
<gene>
    <name evidence="3" type="ORF">ACFQPE_14255</name>
</gene>
<comment type="caution">
    <text evidence="3">The sequence shown here is derived from an EMBL/GenBank/DDBJ whole genome shotgun (WGS) entry which is preliminary data.</text>
</comment>
<dbReference type="GO" id="GO:0016787">
    <property type="term" value="F:hydrolase activity"/>
    <property type="evidence" value="ECO:0007669"/>
    <property type="project" value="UniProtKB-KW"/>
</dbReference>
<dbReference type="RefSeq" id="WP_276302818.1">
    <property type="nucleotide sequence ID" value="NZ_CP119992.1"/>
</dbReference>
<dbReference type="PROSITE" id="PS51462">
    <property type="entry name" value="NUDIX"/>
    <property type="match status" value="1"/>
</dbReference>
<organism evidence="3 4">
    <name type="scientific">Halomarina halobia</name>
    <dbReference type="NCBI Taxonomy" id="3033386"/>
    <lineage>
        <taxon>Archaea</taxon>
        <taxon>Methanobacteriati</taxon>
        <taxon>Methanobacteriota</taxon>
        <taxon>Stenosarchaea group</taxon>
        <taxon>Halobacteria</taxon>
        <taxon>Halobacteriales</taxon>
        <taxon>Natronomonadaceae</taxon>
        <taxon>Halomarina</taxon>
    </lineage>
</organism>
<feature type="domain" description="Nudix hydrolase" evidence="2">
    <location>
        <begin position="1"/>
        <end position="137"/>
    </location>
</feature>
<accession>A0ABD6AC90</accession>
<proteinExistence type="predicted"/>
<evidence type="ECO:0000313" key="4">
    <source>
        <dbReference type="Proteomes" id="UP001596547"/>
    </source>
</evidence>
<dbReference type="PROSITE" id="PS00893">
    <property type="entry name" value="NUDIX_BOX"/>
    <property type="match status" value="1"/>
</dbReference>
<protein>
    <submittedName>
        <fullName evidence="3">NUDIX domain-containing protein</fullName>
    </submittedName>
</protein>
<dbReference type="InterPro" id="IPR015797">
    <property type="entry name" value="NUDIX_hydrolase-like_dom_sf"/>
</dbReference>
<name>A0ABD6AC90_9EURY</name>
<dbReference type="Proteomes" id="UP001596547">
    <property type="component" value="Unassembled WGS sequence"/>
</dbReference>
<dbReference type="Gene3D" id="3.90.79.10">
    <property type="entry name" value="Nucleoside Triphosphate Pyrophosphohydrolase"/>
    <property type="match status" value="1"/>
</dbReference>
<dbReference type="InterPro" id="IPR000086">
    <property type="entry name" value="NUDIX_hydrolase_dom"/>
</dbReference>
<dbReference type="EMBL" id="JBHTBF010000002">
    <property type="protein sequence ID" value="MFC7317946.1"/>
    <property type="molecule type" value="Genomic_DNA"/>
</dbReference>